<dbReference type="EMBL" id="CP037423">
    <property type="protein sequence ID" value="QDV45336.1"/>
    <property type="molecule type" value="Genomic_DNA"/>
</dbReference>
<evidence type="ECO:0000256" key="1">
    <source>
        <dbReference type="SAM" id="Phobius"/>
    </source>
</evidence>
<protein>
    <recommendedName>
        <fullName evidence="4">DUF1269 domain-containing protein</fullName>
    </recommendedName>
</protein>
<dbReference type="PANTHER" id="PTHR36109:SF2">
    <property type="entry name" value="MEMBRANE PROTEIN"/>
    <property type="match status" value="1"/>
</dbReference>
<dbReference type="PANTHER" id="PTHR36109">
    <property type="entry name" value="MEMBRANE PROTEIN-RELATED"/>
    <property type="match status" value="1"/>
</dbReference>
<dbReference type="KEGG" id="snep:Enr13x_52120"/>
<reference evidence="2 3" key="1">
    <citation type="submission" date="2019-03" db="EMBL/GenBank/DDBJ databases">
        <title>Deep-cultivation of Planctomycetes and their phenomic and genomic characterization uncovers novel biology.</title>
        <authorList>
            <person name="Wiegand S."/>
            <person name="Jogler M."/>
            <person name="Boedeker C."/>
            <person name="Pinto D."/>
            <person name="Vollmers J."/>
            <person name="Rivas-Marin E."/>
            <person name="Kohn T."/>
            <person name="Peeters S.H."/>
            <person name="Heuer A."/>
            <person name="Rast P."/>
            <person name="Oberbeckmann S."/>
            <person name="Bunk B."/>
            <person name="Jeske O."/>
            <person name="Meyerdierks A."/>
            <person name="Storesund J.E."/>
            <person name="Kallscheuer N."/>
            <person name="Luecker S."/>
            <person name="Lage O.M."/>
            <person name="Pohl T."/>
            <person name="Merkel B.J."/>
            <person name="Hornburger P."/>
            <person name="Mueller R.-W."/>
            <person name="Bruemmer F."/>
            <person name="Labrenz M."/>
            <person name="Spormann A.M."/>
            <person name="Op den Camp H."/>
            <person name="Overmann J."/>
            <person name="Amann R."/>
            <person name="Jetten M.S.M."/>
            <person name="Mascher T."/>
            <person name="Medema M.H."/>
            <person name="Devos D.P."/>
            <person name="Kaster A.-K."/>
            <person name="Ovreas L."/>
            <person name="Rohde M."/>
            <person name="Galperin M.Y."/>
            <person name="Jogler C."/>
        </authorList>
    </citation>
    <scope>NUCLEOTIDE SEQUENCE [LARGE SCALE GENOMIC DNA]</scope>
    <source>
        <strain evidence="2 3">Enr13</strain>
    </source>
</reference>
<dbReference type="OrthoDB" id="288023at2"/>
<organism evidence="2 3">
    <name type="scientific">Stieleria neptunia</name>
    <dbReference type="NCBI Taxonomy" id="2527979"/>
    <lineage>
        <taxon>Bacteria</taxon>
        <taxon>Pseudomonadati</taxon>
        <taxon>Planctomycetota</taxon>
        <taxon>Planctomycetia</taxon>
        <taxon>Pirellulales</taxon>
        <taxon>Pirellulaceae</taxon>
        <taxon>Stieleria</taxon>
    </lineage>
</organism>
<dbReference type="Proteomes" id="UP000319004">
    <property type="component" value="Chromosome"/>
</dbReference>
<keyword evidence="1" id="KW-0472">Membrane</keyword>
<name>A0A518HWU8_9BACT</name>
<feature type="transmembrane region" description="Helical" evidence="1">
    <location>
        <begin position="93"/>
        <end position="112"/>
    </location>
</feature>
<dbReference type="InterPro" id="IPR052948">
    <property type="entry name" value="Low_temp-induced_all0457"/>
</dbReference>
<evidence type="ECO:0000313" key="3">
    <source>
        <dbReference type="Proteomes" id="UP000319004"/>
    </source>
</evidence>
<proteinExistence type="predicted"/>
<feature type="transmembrane region" description="Helical" evidence="1">
    <location>
        <begin position="69"/>
        <end position="87"/>
    </location>
</feature>
<dbReference type="Pfam" id="PF06897">
    <property type="entry name" value="DUF1269"/>
    <property type="match status" value="1"/>
</dbReference>
<dbReference type="AlphaFoldDB" id="A0A518HWU8"/>
<evidence type="ECO:0008006" key="4">
    <source>
        <dbReference type="Google" id="ProtNLM"/>
    </source>
</evidence>
<keyword evidence="3" id="KW-1185">Reference proteome</keyword>
<evidence type="ECO:0000313" key="2">
    <source>
        <dbReference type="EMBL" id="QDV45336.1"/>
    </source>
</evidence>
<keyword evidence="1" id="KW-0812">Transmembrane</keyword>
<gene>
    <name evidence="2" type="ORF">Enr13x_52120</name>
</gene>
<dbReference type="RefSeq" id="WP_145389516.1">
    <property type="nucleotide sequence ID" value="NZ_CP037423.1"/>
</dbReference>
<sequence length="167" mass="17629">MSKCLIAEYKTHAAAKVGLEELEQEHYTLKHISVVSSASDPAAVHLSELHEEHEHSSGKHGPDGRSTSLGMLIGGTVAAPIAAGTLVGPFIMAGPLVGMAIGAAIGSLLGVMERWGVDHDVSSDYEARVESGSVLVIVHDVDAKALNHAEKVLQATDPKTLERYEMD</sequence>
<accession>A0A518HWU8</accession>
<keyword evidence="1" id="KW-1133">Transmembrane helix</keyword>
<dbReference type="InterPro" id="IPR009200">
    <property type="entry name" value="DUF1269_membrane"/>
</dbReference>